<evidence type="ECO:0000313" key="1">
    <source>
        <dbReference type="EMBL" id="MFD1048189.1"/>
    </source>
</evidence>
<gene>
    <name evidence="1" type="ORF">ACFQ1S_22935</name>
</gene>
<accession>A0ABW3MG90</accession>
<reference evidence="2" key="1">
    <citation type="journal article" date="2019" name="Int. J. Syst. Evol. Microbiol.">
        <title>The Global Catalogue of Microorganisms (GCM) 10K type strain sequencing project: providing services to taxonomists for standard genome sequencing and annotation.</title>
        <authorList>
            <consortium name="The Broad Institute Genomics Platform"/>
            <consortium name="The Broad Institute Genome Sequencing Center for Infectious Disease"/>
            <person name="Wu L."/>
            <person name="Ma J."/>
        </authorList>
    </citation>
    <scope>NUCLEOTIDE SEQUENCE [LARGE SCALE GENOMIC DNA]</scope>
    <source>
        <strain evidence="2">JCM 31486</strain>
    </source>
</reference>
<name>A0ABW3MG90_9PSEU</name>
<organism evidence="1 2">
    <name type="scientific">Kibdelosporangium lantanae</name>
    <dbReference type="NCBI Taxonomy" id="1497396"/>
    <lineage>
        <taxon>Bacteria</taxon>
        <taxon>Bacillati</taxon>
        <taxon>Actinomycetota</taxon>
        <taxon>Actinomycetes</taxon>
        <taxon>Pseudonocardiales</taxon>
        <taxon>Pseudonocardiaceae</taxon>
        <taxon>Kibdelosporangium</taxon>
    </lineage>
</organism>
<sequence>MRFETQRAVLATFGPRDHEATLSADSYHRIAASGTRADISGLLPVVRV</sequence>
<proteinExistence type="predicted"/>
<dbReference type="EMBL" id="JBHTIS010001449">
    <property type="protein sequence ID" value="MFD1048189.1"/>
    <property type="molecule type" value="Genomic_DNA"/>
</dbReference>
<protein>
    <submittedName>
        <fullName evidence="1">Uncharacterized protein</fullName>
    </submittedName>
</protein>
<comment type="caution">
    <text evidence="1">The sequence shown here is derived from an EMBL/GenBank/DDBJ whole genome shotgun (WGS) entry which is preliminary data.</text>
</comment>
<keyword evidence="2" id="KW-1185">Reference proteome</keyword>
<dbReference type="Proteomes" id="UP001597045">
    <property type="component" value="Unassembled WGS sequence"/>
</dbReference>
<evidence type="ECO:0000313" key="2">
    <source>
        <dbReference type="Proteomes" id="UP001597045"/>
    </source>
</evidence>